<dbReference type="Proteomes" id="UP000887579">
    <property type="component" value="Unplaced"/>
</dbReference>
<proteinExistence type="predicted"/>
<reference evidence="2" key="1">
    <citation type="submission" date="2022-11" db="UniProtKB">
        <authorList>
            <consortium name="WormBaseParasite"/>
        </authorList>
    </citation>
    <scope>IDENTIFICATION</scope>
</reference>
<evidence type="ECO:0000313" key="1">
    <source>
        <dbReference type="Proteomes" id="UP000887579"/>
    </source>
</evidence>
<name>A0AC34FLM0_9BILA</name>
<accession>A0AC34FLM0</accession>
<evidence type="ECO:0000313" key="2">
    <source>
        <dbReference type="WBParaSite" id="ES5_v2.g18044.t1"/>
    </source>
</evidence>
<organism evidence="1 2">
    <name type="scientific">Panagrolaimus sp. ES5</name>
    <dbReference type="NCBI Taxonomy" id="591445"/>
    <lineage>
        <taxon>Eukaryota</taxon>
        <taxon>Metazoa</taxon>
        <taxon>Ecdysozoa</taxon>
        <taxon>Nematoda</taxon>
        <taxon>Chromadorea</taxon>
        <taxon>Rhabditida</taxon>
        <taxon>Tylenchina</taxon>
        <taxon>Panagrolaimomorpha</taxon>
        <taxon>Panagrolaimoidea</taxon>
        <taxon>Panagrolaimidae</taxon>
        <taxon>Panagrolaimus</taxon>
    </lineage>
</organism>
<protein>
    <submittedName>
        <fullName evidence="2">Macrophage-expressed gene 1 protein</fullName>
    </submittedName>
</protein>
<dbReference type="WBParaSite" id="ES5_v2.g18044.t1">
    <property type="protein sequence ID" value="ES5_v2.g18044.t1"/>
    <property type="gene ID" value="ES5_v2.g18044"/>
</dbReference>
<sequence>MINLSSVITVLIGFGISAGQNLSDVDQCLSFVQENLRHKNMSRTLGGLVGLGWDDLTNEYTLPILALTYKQCRSDPDNQWLIPDNVVMIPIKNTALDRTSSTFNSFDEYMSSNSNKLTITGSASVKGKGSVSASFSKENSDSKHEFVKVDSIMLQNKLTFLAFDLIANEHGSMDQAFIRRIKEIASAVKEGNKMKAQFLAEVLVADYGTHVINKATAAAEIIQETYINKKEEFKGETHMNAIKVGVSGEFDGQAYGGGGSVGVENKKESGKNESTTTTTTRSLINTHGGPHINRMGTPNINDSMIHVDNLVGINQKGKLIYDIIPAVPLPEFSRMIKYTVKELIYNAVQTYYKYNSLPGCMQMDSESYNPLYCWNEEVDVKVLDEIYTATYWCMSSKDITEEKVEDPKNNSLELIMHRPILSAIDKIPKLLEACFPTSFDLKTLLENEEVCKTLPKDETTDAKTQTWKTVKDNFIHSSIRQICSSSCPKNYLNITSQQLEVLKDYPNLLEALLPLLELRRDIRSHPELFKNSAMNPLVLQQVVFNEKQSFQHKEKVNEAFFGGFFQNNNNNPFTGKSECPPYFEEIDILENLKICICYDTDRKWPIRLGKIFHCSSDEKWCPKGYSEFLAGTIKNCDYNYCIRFHTRDEISPPVVNKPPFIDYKNATAEKTI</sequence>